<dbReference type="Proteomes" id="UP000747542">
    <property type="component" value="Unassembled WGS sequence"/>
</dbReference>
<keyword evidence="3" id="KW-1185">Reference proteome</keyword>
<organism evidence="2 3">
    <name type="scientific">Homarus americanus</name>
    <name type="common">American lobster</name>
    <dbReference type="NCBI Taxonomy" id="6706"/>
    <lineage>
        <taxon>Eukaryota</taxon>
        <taxon>Metazoa</taxon>
        <taxon>Ecdysozoa</taxon>
        <taxon>Arthropoda</taxon>
        <taxon>Crustacea</taxon>
        <taxon>Multicrustacea</taxon>
        <taxon>Malacostraca</taxon>
        <taxon>Eumalacostraca</taxon>
        <taxon>Eucarida</taxon>
        <taxon>Decapoda</taxon>
        <taxon>Pleocyemata</taxon>
        <taxon>Astacidea</taxon>
        <taxon>Nephropoidea</taxon>
        <taxon>Nephropidae</taxon>
        <taxon>Homarus</taxon>
    </lineage>
</organism>
<feature type="compositionally biased region" description="Basic and acidic residues" evidence="1">
    <location>
        <begin position="1"/>
        <end position="50"/>
    </location>
</feature>
<evidence type="ECO:0000313" key="2">
    <source>
        <dbReference type="EMBL" id="KAG7156597.1"/>
    </source>
</evidence>
<feature type="region of interest" description="Disordered" evidence="1">
    <location>
        <begin position="86"/>
        <end position="251"/>
    </location>
</feature>
<feature type="compositionally biased region" description="Basic and acidic residues" evidence="1">
    <location>
        <begin position="86"/>
        <end position="103"/>
    </location>
</feature>
<feature type="compositionally biased region" description="Basic residues" evidence="1">
    <location>
        <begin position="234"/>
        <end position="251"/>
    </location>
</feature>
<gene>
    <name evidence="2" type="ORF">Hamer_G006575</name>
</gene>
<feature type="compositionally biased region" description="Polar residues" evidence="1">
    <location>
        <begin position="185"/>
        <end position="197"/>
    </location>
</feature>
<dbReference type="EMBL" id="JAHLQT010039062">
    <property type="protein sequence ID" value="KAG7156597.1"/>
    <property type="molecule type" value="Genomic_DNA"/>
</dbReference>
<dbReference type="AlphaFoldDB" id="A0A8J5JE07"/>
<sequence>MRGEHGPAHKPEQHRAEVVHKKEVPTHDAMHHAQPHRTTEGALHKAEARKGAMHRGGNGGTGSVHRGSAGQHDLKKELQLQHITEHNIEKKHEDKPRRDEAVGKHLITNRVPRGGDATATHLLTNRTPQVSSATNTSDQHKTGGKGKNGTKDDIPMESERLIHVTARPPKAHRVNKTHHKPSPAAPSSQEEGSTPSTKAKAHRPPKKYSPKKHGWKKSVRKDKVKDKLKEKRDRREKRNKALHRAQIAKKL</sequence>
<feature type="region of interest" description="Disordered" evidence="1">
    <location>
        <begin position="1"/>
        <end position="73"/>
    </location>
</feature>
<accession>A0A8J5JE07</accession>
<reference evidence="2" key="1">
    <citation type="journal article" date="2021" name="Sci. Adv.">
        <title>The American lobster genome reveals insights on longevity, neural, and immune adaptations.</title>
        <authorList>
            <person name="Polinski J.M."/>
            <person name="Zimin A.V."/>
            <person name="Clark K.F."/>
            <person name="Kohn A.B."/>
            <person name="Sadowski N."/>
            <person name="Timp W."/>
            <person name="Ptitsyn A."/>
            <person name="Khanna P."/>
            <person name="Romanova D.Y."/>
            <person name="Williams P."/>
            <person name="Greenwood S.J."/>
            <person name="Moroz L.L."/>
            <person name="Walt D.R."/>
            <person name="Bodnar A.G."/>
        </authorList>
    </citation>
    <scope>NUCLEOTIDE SEQUENCE</scope>
    <source>
        <strain evidence="2">GMGI-L3</strain>
    </source>
</reference>
<feature type="compositionally biased region" description="Basic and acidic residues" evidence="1">
    <location>
        <begin position="221"/>
        <end position="233"/>
    </location>
</feature>
<proteinExistence type="predicted"/>
<evidence type="ECO:0000256" key="1">
    <source>
        <dbReference type="SAM" id="MobiDB-lite"/>
    </source>
</evidence>
<feature type="compositionally biased region" description="Polar residues" evidence="1">
    <location>
        <begin position="121"/>
        <end position="137"/>
    </location>
</feature>
<name>A0A8J5JE07_HOMAM</name>
<feature type="compositionally biased region" description="Basic residues" evidence="1">
    <location>
        <begin position="199"/>
        <end position="220"/>
    </location>
</feature>
<evidence type="ECO:0000313" key="3">
    <source>
        <dbReference type="Proteomes" id="UP000747542"/>
    </source>
</evidence>
<feature type="compositionally biased region" description="Basic residues" evidence="1">
    <location>
        <begin position="169"/>
        <end position="181"/>
    </location>
</feature>
<protein>
    <submittedName>
        <fullName evidence="2">Uncharacterized protein</fullName>
    </submittedName>
</protein>
<comment type="caution">
    <text evidence="2">The sequence shown here is derived from an EMBL/GenBank/DDBJ whole genome shotgun (WGS) entry which is preliminary data.</text>
</comment>
<feature type="compositionally biased region" description="Basic and acidic residues" evidence="1">
    <location>
        <begin position="149"/>
        <end position="162"/>
    </location>
</feature>